<proteinExistence type="predicted"/>
<feature type="region of interest" description="Disordered" evidence="1">
    <location>
        <begin position="33"/>
        <end position="82"/>
    </location>
</feature>
<feature type="compositionally biased region" description="Low complexity" evidence="1">
    <location>
        <begin position="70"/>
        <end position="82"/>
    </location>
</feature>
<dbReference type="Gene3D" id="2.70.70.10">
    <property type="entry name" value="Glucose Permease (Domain IIA)"/>
    <property type="match status" value="1"/>
</dbReference>
<name>A0A6B1D650_9CHLR</name>
<dbReference type="InterPro" id="IPR036779">
    <property type="entry name" value="LysM_dom_sf"/>
</dbReference>
<dbReference type="Pfam" id="PF01551">
    <property type="entry name" value="Peptidase_M23"/>
    <property type="match status" value="1"/>
</dbReference>
<dbReference type="Gene3D" id="3.10.350.10">
    <property type="entry name" value="LysM domain"/>
    <property type="match status" value="2"/>
</dbReference>
<dbReference type="CDD" id="cd12797">
    <property type="entry name" value="M23_peptidase"/>
    <property type="match status" value="1"/>
</dbReference>
<dbReference type="InterPro" id="IPR011055">
    <property type="entry name" value="Dup_hybrid_motif"/>
</dbReference>
<dbReference type="PANTHER" id="PTHR21666:SF270">
    <property type="entry name" value="MUREIN HYDROLASE ACTIVATOR ENVC"/>
    <property type="match status" value="1"/>
</dbReference>
<evidence type="ECO:0000256" key="1">
    <source>
        <dbReference type="SAM" id="MobiDB-lite"/>
    </source>
</evidence>
<gene>
    <name evidence="3" type="ORF">F4X14_08900</name>
</gene>
<evidence type="ECO:0000259" key="2">
    <source>
        <dbReference type="PROSITE" id="PS51782"/>
    </source>
</evidence>
<dbReference type="InterPro" id="IPR018392">
    <property type="entry name" value="LysM"/>
</dbReference>
<dbReference type="SUPFAM" id="SSF54106">
    <property type="entry name" value="LysM domain"/>
    <property type="match status" value="2"/>
</dbReference>
<comment type="caution">
    <text evidence="3">The sequence shown here is derived from an EMBL/GenBank/DDBJ whole genome shotgun (WGS) entry which is preliminary data.</text>
</comment>
<feature type="domain" description="LysM" evidence="2">
    <location>
        <begin position="267"/>
        <end position="314"/>
    </location>
</feature>
<dbReference type="InterPro" id="IPR050570">
    <property type="entry name" value="Cell_wall_metabolism_enzyme"/>
</dbReference>
<dbReference type="InterPro" id="IPR016047">
    <property type="entry name" value="M23ase_b-sheet_dom"/>
</dbReference>
<dbReference type="CDD" id="cd00118">
    <property type="entry name" value="LysM"/>
    <property type="match status" value="2"/>
</dbReference>
<dbReference type="GO" id="GO:0004222">
    <property type="term" value="F:metalloendopeptidase activity"/>
    <property type="evidence" value="ECO:0007669"/>
    <property type="project" value="TreeGrafter"/>
</dbReference>
<dbReference type="PANTHER" id="PTHR21666">
    <property type="entry name" value="PEPTIDASE-RELATED"/>
    <property type="match status" value="1"/>
</dbReference>
<feature type="domain" description="LysM" evidence="2">
    <location>
        <begin position="215"/>
        <end position="261"/>
    </location>
</feature>
<dbReference type="Pfam" id="PF01476">
    <property type="entry name" value="LysM"/>
    <property type="match status" value="2"/>
</dbReference>
<dbReference type="SMART" id="SM00257">
    <property type="entry name" value="LysM"/>
    <property type="match status" value="2"/>
</dbReference>
<reference evidence="3" key="1">
    <citation type="submission" date="2019-09" db="EMBL/GenBank/DDBJ databases">
        <title>Characterisation of the sponge microbiome using genome-centric metagenomics.</title>
        <authorList>
            <person name="Engelberts J.P."/>
            <person name="Robbins S.J."/>
            <person name="De Goeij J.M."/>
            <person name="Aranda M."/>
            <person name="Bell S.C."/>
            <person name="Webster N.S."/>
        </authorList>
    </citation>
    <scope>NUCLEOTIDE SEQUENCE</scope>
    <source>
        <strain evidence="3">SB0661_bin_32</strain>
    </source>
</reference>
<dbReference type="EMBL" id="VXMH01000041">
    <property type="protein sequence ID" value="MYC95078.1"/>
    <property type="molecule type" value="Genomic_DNA"/>
</dbReference>
<accession>A0A6B1D650</accession>
<feature type="compositionally biased region" description="Low complexity" evidence="1">
    <location>
        <begin position="47"/>
        <end position="58"/>
    </location>
</feature>
<evidence type="ECO:0000313" key="3">
    <source>
        <dbReference type="EMBL" id="MYC95078.1"/>
    </source>
</evidence>
<protein>
    <submittedName>
        <fullName evidence="3">Peptidoglycan DD-metalloendopeptidase family protein</fullName>
    </submittedName>
</protein>
<dbReference type="AlphaFoldDB" id="A0A6B1D650"/>
<dbReference type="SUPFAM" id="SSF51261">
    <property type="entry name" value="Duplicated hybrid motif"/>
    <property type="match status" value="1"/>
</dbReference>
<dbReference type="PROSITE" id="PS51782">
    <property type="entry name" value="LYSM"/>
    <property type="match status" value="2"/>
</dbReference>
<sequence>MRYSFCSVSLGGADCMLKSKQHVDQRQFSYHTFRRSNNPPASDRETLLPSASSSLSELNPGPSQNQIHQSSESAAEAALEEGSNGLADAADGAFENLSSSIQSFLREQVAPIRLASHLAVLVVAAIVILVRRVDPPDWNFPLHTLPADVPLVESAAADTQLARRNPIVEVGNALQRAVLPFTRNTEEPAVASPSQQGAEGEPVAVAAPSRILSIQIYKVLPADNVQKIAARYDLRPETILWANPKLESNPDLLWPGQELIIPPVDGVMHVVRPGDTLSTLAMQYKVSVDEIVEFPLNNLESANAPINRGRQLIIPNGTKPYVARQVAMYRGPVPADAVRGSGNFAWPVTGHITQRFWHGHRAIDVGARAGSPIVAADSGYVIKASHGWNGGYGRMVMIDHGNGFVSLYAHMHTVYVRQGENVAKGEQLGTVGNTGRSTGPHLHFEIRLDGAARNPFYFLP</sequence>
<organism evidence="3">
    <name type="scientific">Caldilineaceae bacterium SB0661_bin_32</name>
    <dbReference type="NCBI Taxonomy" id="2605255"/>
    <lineage>
        <taxon>Bacteria</taxon>
        <taxon>Bacillati</taxon>
        <taxon>Chloroflexota</taxon>
        <taxon>Caldilineae</taxon>
        <taxon>Caldilineales</taxon>
        <taxon>Caldilineaceae</taxon>
    </lineage>
</organism>